<feature type="compositionally biased region" description="Low complexity" evidence="1">
    <location>
        <begin position="243"/>
        <end position="262"/>
    </location>
</feature>
<dbReference type="InterPro" id="IPR003115">
    <property type="entry name" value="ParB_N"/>
</dbReference>
<gene>
    <name evidence="3" type="ORF">OHU17_35875</name>
</gene>
<dbReference type="Pfam" id="PF13384">
    <property type="entry name" value="HTH_23"/>
    <property type="match status" value="1"/>
</dbReference>
<accession>A0ABZ1RWI6</accession>
<evidence type="ECO:0000313" key="4">
    <source>
        <dbReference type="Proteomes" id="UP001432075"/>
    </source>
</evidence>
<proteinExistence type="predicted"/>
<feature type="region of interest" description="Disordered" evidence="1">
    <location>
        <begin position="166"/>
        <end position="274"/>
    </location>
</feature>
<dbReference type="SUPFAM" id="SSF110849">
    <property type="entry name" value="ParB/Sulfiredoxin"/>
    <property type="match status" value="1"/>
</dbReference>
<dbReference type="Proteomes" id="UP001432075">
    <property type="component" value="Plasmid unnamed1"/>
</dbReference>
<feature type="domain" description="ParB-like N-terminal" evidence="2">
    <location>
        <begin position="27"/>
        <end position="111"/>
    </location>
</feature>
<dbReference type="EMBL" id="CP108058">
    <property type="protein sequence ID" value="WUO51252.1"/>
    <property type="molecule type" value="Genomic_DNA"/>
</dbReference>
<keyword evidence="4" id="KW-1185">Reference proteome</keyword>
<reference evidence="3" key="1">
    <citation type="submission" date="2022-10" db="EMBL/GenBank/DDBJ databases">
        <title>The complete genomes of actinobacterial strains from the NBC collection.</title>
        <authorList>
            <person name="Joergensen T.S."/>
            <person name="Alvarez Arevalo M."/>
            <person name="Sterndorff E.B."/>
            <person name="Faurdal D."/>
            <person name="Vuksanovic O."/>
            <person name="Mourched A.-S."/>
            <person name="Charusanti P."/>
            <person name="Shaw S."/>
            <person name="Blin K."/>
            <person name="Weber T."/>
        </authorList>
    </citation>
    <scope>NUCLEOTIDE SEQUENCE</scope>
    <source>
        <strain evidence="3">NBC_00283</strain>
        <plasmid evidence="3">unnamed1</plasmid>
    </source>
</reference>
<dbReference type="Gene3D" id="1.10.10.10">
    <property type="entry name" value="Winged helix-like DNA-binding domain superfamily/Winged helix DNA-binding domain"/>
    <property type="match status" value="1"/>
</dbReference>
<dbReference type="SMART" id="SM00470">
    <property type="entry name" value="ParB"/>
    <property type="match status" value="1"/>
</dbReference>
<name>A0ABZ1RWI6_9ACTN</name>
<evidence type="ECO:0000256" key="1">
    <source>
        <dbReference type="SAM" id="MobiDB-lite"/>
    </source>
</evidence>
<dbReference type="RefSeq" id="WP_047961253.1">
    <property type="nucleotide sequence ID" value="NZ_BMVE01000016.1"/>
</dbReference>
<feature type="compositionally biased region" description="Basic and acidic residues" evidence="1">
    <location>
        <begin position="216"/>
        <end position="240"/>
    </location>
</feature>
<dbReference type="Gene3D" id="3.90.1530.10">
    <property type="entry name" value="Conserved hypothetical protein from pyrococcus furiosus pfu- 392566-001, ParB domain"/>
    <property type="match status" value="1"/>
</dbReference>
<feature type="region of interest" description="Disordered" evidence="1">
    <location>
        <begin position="1"/>
        <end position="22"/>
    </location>
</feature>
<keyword evidence="3" id="KW-0614">Plasmid</keyword>
<sequence length="355" mass="39508">MTTARAGSPVNHESPEPSRPQRLTSVHLVPISALQPADSPRALTEHAEHLRALAVSENRLPPIVVHRPSMRVVDGMHRLRAALLRGRTEIEVQFLDGSAEDAFVYSVQSNTRHGLPLTLSERTAAAVRILQTHGHWADRAIASVAGLSAHTVAALRRGVPGAVQAPAEGRLGRDGKVRPLSTAQGRREAQRLLADPARVSLREIAKRTGLSPATVRDVRQRMQRGEDPVPERQRVGERKQRQQRQQQHQKQQEQQQQLQQQRPAAPKRGHVRLVPPPERELTVAYQKLCQDPTLRHSETGRTLLRLLSALTLPAGDWRTMAEGVPAHRAETVAELATEYARFWREFADLARANAI</sequence>
<dbReference type="InterPro" id="IPR036086">
    <property type="entry name" value="ParB/Sulfiredoxin_sf"/>
</dbReference>
<dbReference type="InterPro" id="IPR036388">
    <property type="entry name" value="WH-like_DNA-bd_sf"/>
</dbReference>
<organism evidence="3 4">
    <name type="scientific">Streptomyces goshikiensis</name>
    <dbReference type="NCBI Taxonomy" id="1942"/>
    <lineage>
        <taxon>Bacteria</taxon>
        <taxon>Bacillati</taxon>
        <taxon>Actinomycetota</taxon>
        <taxon>Actinomycetes</taxon>
        <taxon>Kitasatosporales</taxon>
        <taxon>Streptomycetaceae</taxon>
        <taxon>Streptomyces</taxon>
    </lineage>
</organism>
<geneLocation type="plasmid" evidence="3 4">
    <name>unnamed1</name>
</geneLocation>
<evidence type="ECO:0000313" key="3">
    <source>
        <dbReference type="EMBL" id="WUO51252.1"/>
    </source>
</evidence>
<evidence type="ECO:0000259" key="2">
    <source>
        <dbReference type="SMART" id="SM00470"/>
    </source>
</evidence>
<protein>
    <submittedName>
        <fullName evidence="3">ParB N-terminal domain-containing protein</fullName>
    </submittedName>
</protein>